<protein>
    <submittedName>
        <fullName evidence="3">Linoleoyl-CoA desaturase</fullName>
    </submittedName>
</protein>
<feature type="transmembrane region" description="Helical" evidence="1">
    <location>
        <begin position="229"/>
        <end position="254"/>
    </location>
</feature>
<dbReference type="CDD" id="cd03506">
    <property type="entry name" value="Delta6-FADS-like"/>
    <property type="match status" value="1"/>
</dbReference>
<dbReference type="GO" id="GO:0008610">
    <property type="term" value="P:lipid biosynthetic process"/>
    <property type="evidence" value="ECO:0007669"/>
    <property type="project" value="UniProtKB-ARBA"/>
</dbReference>
<feature type="transmembrane region" description="Helical" evidence="1">
    <location>
        <begin position="100"/>
        <end position="119"/>
    </location>
</feature>
<dbReference type="Pfam" id="PF00487">
    <property type="entry name" value="FA_desaturase"/>
    <property type="match status" value="1"/>
</dbReference>
<evidence type="ECO:0000313" key="3">
    <source>
        <dbReference type="EMBL" id="SMD42934.1"/>
    </source>
</evidence>
<dbReference type="STRING" id="758820.SAMN00777080_1505"/>
<dbReference type="PANTHER" id="PTHR19353:SF19">
    <property type="entry name" value="DELTA(5) FATTY ACID DESATURASE C-RELATED"/>
    <property type="match status" value="1"/>
</dbReference>
<keyword evidence="1" id="KW-0472">Membrane</keyword>
<feature type="transmembrane region" description="Helical" evidence="1">
    <location>
        <begin position="201"/>
        <end position="223"/>
    </location>
</feature>
<dbReference type="InterPro" id="IPR005804">
    <property type="entry name" value="FA_desaturase_dom"/>
</dbReference>
<dbReference type="RefSeq" id="WP_084119684.1">
    <property type="nucleotide sequence ID" value="NZ_LT838813.1"/>
</dbReference>
<gene>
    <name evidence="3" type="ORF">SAMN00777080_1505</name>
</gene>
<dbReference type="GO" id="GO:0016717">
    <property type="term" value="F:oxidoreductase activity, acting on paired donors, with oxidation of a pair of donors resulting in the reduction of molecular oxygen to two molecules of water"/>
    <property type="evidence" value="ECO:0007669"/>
    <property type="project" value="TreeGrafter"/>
</dbReference>
<keyword evidence="4" id="KW-1185">Reference proteome</keyword>
<feature type="transmembrane region" description="Helical" evidence="1">
    <location>
        <begin position="69"/>
        <end position="88"/>
    </location>
</feature>
<name>A0A1W2H2D7_9BACT</name>
<dbReference type="Proteomes" id="UP000192333">
    <property type="component" value="Chromosome I"/>
</dbReference>
<dbReference type="EMBL" id="LT838813">
    <property type="protein sequence ID" value="SMD42934.1"/>
    <property type="molecule type" value="Genomic_DNA"/>
</dbReference>
<keyword evidence="1" id="KW-0812">Transmembrane</keyword>
<dbReference type="OrthoDB" id="104711at2"/>
<dbReference type="AlphaFoldDB" id="A0A1W2H2D7"/>
<evidence type="ECO:0000256" key="1">
    <source>
        <dbReference type="SAM" id="Phobius"/>
    </source>
</evidence>
<dbReference type="PANTHER" id="PTHR19353">
    <property type="entry name" value="FATTY ACID DESATURASE 2"/>
    <property type="match status" value="1"/>
</dbReference>
<evidence type="ECO:0000259" key="2">
    <source>
        <dbReference type="Pfam" id="PF00487"/>
    </source>
</evidence>
<keyword evidence="1" id="KW-1133">Transmembrane helix</keyword>
<dbReference type="GO" id="GO:0016020">
    <property type="term" value="C:membrane"/>
    <property type="evidence" value="ECO:0007669"/>
    <property type="project" value="TreeGrafter"/>
</dbReference>
<sequence length="375" mass="43792">MNQSLRFNDKGNSQFFVTIKNRVNTYFNENNISKNANAAMVWKTVLYLGSWIGLYFVILLEFFPTYVNFFLAIMLGMNMAFIGFNVCHDALHGSYSKHAWVNKALGFIFHFIGANVYVWNITHNKVHHTYTNIIGHDGDLDVAPGMVRVSPEEPLKPFHRYQHIYSFALYSLASLSWFFRKDYVKFFQKKIGSHVNNHPKIEYFNLFFYKLMYYGIYIVIPMLVMDITWWQFMIGFLVMNFAEGLVLGLVFQLAHLVEDTDMPHPKENENIEESWAEHQMRTTANFARKSKIAAFLCGGLNFQVEHHLFPKVCHIHYPAISDIVKKTAHEFDLPYNENDTFMSALKSHYLFLKNAGRNEEIAEPILTSRERELVA</sequence>
<proteinExistence type="predicted"/>
<feature type="domain" description="Fatty acid desaturase" evidence="2">
    <location>
        <begin position="65"/>
        <end position="337"/>
    </location>
</feature>
<dbReference type="InterPro" id="IPR012171">
    <property type="entry name" value="Fatty_acid_desaturase"/>
</dbReference>
<feature type="transmembrane region" description="Helical" evidence="1">
    <location>
        <begin position="163"/>
        <end position="180"/>
    </location>
</feature>
<dbReference type="PIRSF" id="PIRSF015921">
    <property type="entry name" value="FA_sphinglp_des"/>
    <property type="match status" value="1"/>
</dbReference>
<evidence type="ECO:0000313" key="4">
    <source>
        <dbReference type="Proteomes" id="UP000192333"/>
    </source>
</evidence>
<organism evidence="3 4">
    <name type="scientific">Aquiflexum balticum DSM 16537</name>
    <dbReference type="NCBI Taxonomy" id="758820"/>
    <lineage>
        <taxon>Bacteria</taxon>
        <taxon>Pseudomonadati</taxon>
        <taxon>Bacteroidota</taxon>
        <taxon>Cytophagia</taxon>
        <taxon>Cytophagales</taxon>
        <taxon>Cyclobacteriaceae</taxon>
        <taxon>Aquiflexum</taxon>
    </lineage>
</organism>
<feature type="transmembrane region" description="Helical" evidence="1">
    <location>
        <begin position="44"/>
        <end position="63"/>
    </location>
</feature>
<accession>A0A1W2H2D7</accession>
<reference evidence="4" key="1">
    <citation type="submission" date="2017-04" db="EMBL/GenBank/DDBJ databases">
        <authorList>
            <person name="Varghese N."/>
            <person name="Submissions S."/>
        </authorList>
    </citation>
    <scope>NUCLEOTIDE SEQUENCE [LARGE SCALE GENOMIC DNA]</scope>
    <source>
        <strain evidence="4">DSM 16537</strain>
    </source>
</reference>